<dbReference type="CDD" id="cd06225">
    <property type="entry name" value="HAMP"/>
    <property type="match status" value="1"/>
</dbReference>
<dbReference type="Pfam" id="PF00672">
    <property type="entry name" value="HAMP"/>
    <property type="match status" value="1"/>
</dbReference>
<keyword evidence="2" id="KW-1003">Cell membrane</keyword>
<dbReference type="SUPFAM" id="SSF158472">
    <property type="entry name" value="HAMP domain-like"/>
    <property type="match status" value="1"/>
</dbReference>
<comment type="caution">
    <text evidence="8">The sequence shown here is derived from an EMBL/GenBank/DDBJ whole genome shotgun (WGS) entry which is preliminary data.</text>
</comment>
<sequence>MKVLSKLKAMKLYPKLVIFFLVAILPLYVVGWYTNSLGSNTMEQEIRDSATTRTHYYLESFKSDMTRILQIINNYGEDDDIEKLSTMAPYMTQFERFQAINRIQGKLLALKNSSAYIKSARVYVPILERTIDVTGYYAETMDKGDIDALARTYENGGPFVYRNGRLLFGLVFPGLTASDQPPTFVVEVELDRAAIRSSLLRINNNSSTTIDLVHDSKEWAISTKEGTPMSDMVDHEQLSSFGAAAGNTFLTVNGNRYLMTYEGDSLIGVSIYMFIPEKEIFGAFQAYQKLIIVLAVLMVTLILLITFGVHRFIHRPLVTLVQALRKVERGDFDVAIRSRRSQDEFSYVYWQFNSMVARLKQLIQENYEQQIWAQRSELKQLQAQINPHFLYNSFFTLYQMINEGDRENSLSLIKHLRIYFQFITRNAQDEVPLHEEVNHALSFLHIQKMRFEDRILIVVEDLPESVRQVKVPRLILQPLIENAFQHGLEDKTDNGLIRVQFREDDLSVSIIVEDNGDSLREEDLAELRQRLQSDDKFAETTGLINIHRRLQAFYSEGAGLLVDRGEIGGLRAEILIKKKEG</sequence>
<keyword evidence="3" id="KW-0597">Phosphoprotein</keyword>
<evidence type="ECO:0000256" key="4">
    <source>
        <dbReference type="ARBA" id="ARBA00022679"/>
    </source>
</evidence>
<dbReference type="InterPro" id="IPR003660">
    <property type="entry name" value="HAMP_dom"/>
</dbReference>
<keyword evidence="4" id="KW-0808">Transferase</keyword>
<evidence type="ECO:0000256" key="2">
    <source>
        <dbReference type="ARBA" id="ARBA00022475"/>
    </source>
</evidence>
<keyword evidence="6" id="KW-1133">Transmembrane helix</keyword>
<dbReference type="PANTHER" id="PTHR34220:SF7">
    <property type="entry name" value="SENSOR HISTIDINE KINASE YPDA"/>
    <property type="match status" value="1"/>
</dbReference>
<dbReference type="EMBL" id="JACJVQ010000020">
    <property type="protein sequence ID" value="MBB6637184.1"/>
    <property type="molecule type" value="Genomic_DNA"/>
</dbReference>
<protein>
    <submittedName>
        <fullName evidence="8">Sensor histidine kinase</fullName>
    </submittedName>
</protein>
<evidence type="ECO:0000256" key="3">
    <source>
        <dbReference type="ARBA" id="ARBA00022553"/>
    </source>
</evidence>
<feature type="transmembrane region" description="Helical" evidence="6">
    <location>
        <begin position="12"/>
        <end position="33"/>
    </location>
</feature>
<proteinExistence type="predicted"/>
<dbReference type="PANTHER" id="PTHR34220">
    <property type="entry name" value="SENSOR HISTIDINE KINASE YPDA"/>
    <property type="match status" value="1"/>
</dbReference>
<dbReference type="InterPro" id="IPR010559">
    <property type="entry name" value="Sig_transdc_His_kin_internal"/>
</dbReference>
<reference evidence="8 9" key="1">
    <citation type="submission" date="2020-08" db="EMBL/GenBank/DDBJ databases">
        <title>Cohnella phylogeny.</title>
        <authorList>
            <person name="Dunlap C."/>
        </authorList>
    </citation>
    <scope>NUCLEOTIDE SEQUENCE [LARGE SCALE GENOMIC DNA]</scope>
    <source>
        <strain evidence="8 9">DSM 25241</strain>
    </source>
</reference>
<dbReference type="GO" id="GO:0005886">
    <property type="term" value="C:plasma membrane"/>
    <property type="evidence" value="ECO:0007669"/>
    <property type="project" value="UniProtKB-SubCell"/>
</dbReference>
<dbReference type="RefSeq" id="WP_185122393.1">
    <property type="nucleotide sequence ID" value="NZ_JACJVQ010000020.1"/>
</dbReference>
<evidence type="ECO:0000256" key="6">
    <source>
        <dbReference type="SAM" id="Phobius"/>
    </source>
</evidence>
<gene>
    <name evidence="8" type="ORF">H7B67_23915</name>
</gene>
<feature type="transmembrane region" description="Helical" evidence="6">
    <location>
        <begin position="290"/>
        <end position="309"/>
    </location>
</feature>
<dbReference type="SUPFAM" id="SSF55874">
    <property type="entry name" value="ATPase domain of HSP90 chaperone/DNA topoisomerase II/histidine kinase"/>
    <property type="match status" value="1"/>
</dbReference>
<name>A0A841SZ47_9BACL</name>
<dbReference type="AlphaFoldDB" id="A0A841SZ47"/>
<evidence type="ECO:0000313" key="8">
    <source>
        <dbReference type="EMBL" id="MBB6637184.1"/>
    </source>
</evidence>
<dbReference type="Gene3D" id="6.10.340.10">
    <property type="match status" value="1"/>
</dbReference>
<dbReference type="Gene3D" id="3.30.565.10">
    <property type="entry name" value="Histidine kinase-like ATPase, C-terminal domain"/>
    <property type="match status" value="1"/>
</dbReference>
<keyword evidence="5 6" id="KW-0472">Membrane</keyword>
<dbReference type="InterPro" id="IPR036890">
    <property type="entry name" value="HATPase_C_sf"/>
</dbReference>
<evidence type="ECO:0000256" key="5">
    <source>
        <dbReference type="ARBA" id="ARBA00023136"/>
    </source>
</evidence>
<dbReference type="Pfam" id="PF06580">
    <property type="entry name" value="His_kinase"/>
    <property type="match status" value="1"/>
</dbReference>
<dbReference type="Proteomes" id="UP000535838">
    <property type="component" value="Unassembled WGS sequence"/>
</dbReference>
<keyword evidence="9" id="KW-1185">Reference proteome</keyword>
<comment type="subcellular location">
    <subcellularLocation>
        <location evidence="1">Cell membrane</location>
        <topology evidence="1">Multi-pass membrane protein</topology>
    </subcellularLocation>
</comment>
<dbReference type="SMART" id="SM00304">
    <property type="entry name" value="HAMP"/>
    <property type="match status" value="1"/>
</dbReference>
<keyword evidence="8" id="KW-0418">Kinase</keyword>
<organism evidence="8 9">
    <name type="scientific">Cohnella thailandensis</name>
    <dbReference type="NCBI Taxonomy" id="557557"/>
    <lineage>
        <taxon>Bacteria</taxon>
        <taxon>Bacillati</taxon>
        <taxon>Bacillota</taxon>
        <taxon>Bacilli</taxon>
        <taxon>Bacillales</taxon>
        <taxon>Paenibacillaceae</taxon>
        <taxon>Cohnella</taxon>
    </lineage>
</organism>
<dbReference type="PROSITE" id="PS50885">
    <property type="entry name" value="HAMP"/>
    <property type="match status" value="1"/>
</dbReference>
<keyword evidence="6" id="KW-0812">Transmembrane</keyword>
<evidence type="ECO:0000256" key="1">
    <source>
        <dbReference type="ARBA" id="ARBA00004651"/>
    </source>
</evidence>
<accession>A0A841SZ47</accession>
<dbReference type="GO" id="GO:0000155">
    <property type="term" value="F:phosphorelay sensor kinase activity"/>
    <property type="evidence" value="ECO:0007669"/>
    <property type="project" value="InterPro"/>
</dbReference>
<feature type="domain" description="HAMP" evidence="7">
    <location>
        <begin position="311"/>
        <end position="364"/>
    </location>
</feature>
<evidence type="ECO:0000259" key="7">
    <source>
        <dbReference type="PROSITE" id="PS50885"/>
    </source>
</evidence>
<evidence type="ECO:0000313" key="9">
    <source>
        <dbReference type="Proteomes" id="UP000535838"/>
    </source>
</evidence>
<dbReference type="InterPro" id="IPR050640">
    <property type="entry name" value="Bact_2-comp_sensor_kinase"/>
</dbReference>